<keyword evidence="2" id="KW-1185">Reference proteome</keyword>
<organism evidence="1 2">
    <name type="scientific">Crotalaria pallida</name>
    <name type="common">Smooth rattlebox</name>
    <name type="synonym">Crotalaria striata</name>
    <dbReference type="NCBI Taxonomy" id="3830"/>
    <lineage>
        <taxon>Eukaryota</taxon>
        <taxon>Viridiplantae</taxon>
        <taxon>Streptophyta</taxon>
        <taxon>Embryophyta</taxon>
        <taxon>Tracheophyta</taxon>
        <taxon>Spermatophyta</taxon>
        <taxon>Magnoliopsida</taxon>
        <taxon>eudicotyledons</taxon>
        <taxon>Gunneridae</taxon>
        <taxon>Pentapetalae</taxon>
        <taxon>rosids</taxon>
        <taxon>fabids</taxon>
        <taxon>Fabales</taxon>
        <taxon>Fabaceae</taxon>
        <taxon>Papilionoideae</taxon>
        <taxon>50 kb inversion clade</taxon>
        <taxon>genistoids sensu lato</taxon>
        <taxon>core genistoids</taxon>
        <taxon>Crotalarieae</taxon>
        <taxon>Crotalaria</taxon>
    </lineage>
</organism>
<dbReference type="PANTHER" id="PTHR47718:SF15">
    <property type="entry name" value="PROTEIN FAR1-RELATED SEQUENCE 5-LIKE"/>
    <property type="match status" value="1"/>
</dbReference>
<dbReference type="Proteomes" id="UP001372338">
    <property type="component" value="Unassembled WGS sequence"/>
</dbReference>
<gene>
    <name evidence="1" type="ORF">RIF29_10109</name>
</gene>
<name>A0AAN9II83_CROPI</name>
<dbReference type="AlphaFoldDB" id="A0AAN9II83"/>
<reference evidence="1 2" key="1">
    <citation type="submission" date="2024-01" db="EMBL/GenBank/DDBJ databases">
        <title>The genomes of 5 underutilized Papilionoideae crops provide insights into root nodulation and disease resistanc.</title>
        <authorList>
            <person name="Yuan L."/>
        </authorList>
    </citation>
    <scope>NUCLEOTIDE SEQUENCE [LARGE SCALE GENOMIC DNA]</scope>
    <source>
        <strain evidence="1">ZHUSHIDOU_FW_LH</strain>
        <tissue evidence="1">Leaf</tissue>
    </source>
</reference>
<protein>
    <recommendedName>
        <fullName evidence="3">FAR1 domain-containing protein</fullName>
    </recommendedName>
</protein>
<evidence type="ECO:0008006" key="3">
    <source>
        <dbReference type="Google" id="ProtNLM"/>
    </source>
</evidence>
<sequence length="161" mass="18474">MRIYLQSTTGRWIVCYFNDQHNHQLLPGFGRIHRSQSKITEPDMEEVRSLRTVGIKMPHIYASFAERVGGYPYVGFKKKALYNRLHGENKDGVGHAVLKYMRKSVSTDLGFVWKHATKFTVAQLLLGDLWLPSTGVDFTSGLDVKNSRNDSLLLFFSLMNY</sequence>
<evidence type="ECO:0000313" key="1">
    <source>
        <dbReference type="EMBL" id="KAK7281813.1"/>
    </source>
</evidence>
<evidence type="ECO:0000313" key="2">
    <source>
        <dbReference type="Proteomes" id="UP001372338"/>
    </source>
</evidence>
<comment type="caution">
    <text evidence="1">The sequence shown here is derived from an EMBL/GenBank/DDBJ whole genome shotgun (WGS) entry which is preliminary data.</text>
</comment>
<proteinExistence type="predicted"/>
<dbReference type="EMBL" id="JAYWIO010000002">
    <property type="protein sequence ID" value="KAK7281813.1"/>
    <property type="molecule type" value="Genomic_DNA"/>
</dbReference>
<accession>A0AAN9II83</accession>
<dbReference type="PANTHER" id="PTHR47718">
    <property type="entry name" value="OS01G0519700 PROTEIN"/>
    <property type="match status" value="1"/>
</dbReference>